<dbReference type="InterPro" id="IPR050382">
    <property type="entry name" value="MFS_Na/Anion_cotransporter"/>
</dbReference>
<dbReference type="PANTHER" id="PTHR11662:SF280">
    <property type="entry name" value="FI21844P1-RELATED"/>
    <property type="match status" value="1"/>
</dbReference>
<feature type="transmembrane region" description="Helical" evidence="6">
    <location>
        <begin position="300"/>
        <end position="319"/>
    </location>
</feature>
<dbReference type="Gene3D" id="1.20.1250.20">
    <property type="entry name" value="MFS general substrate transporter like domains"/>
    <property type="match status" value="2"/>
</dbReference>
<dbReference type="PROSITE" id="PS50850">
    <property type="entry name" value="MFS"/>
    <property type="match status" value="1"/>
</dbReference>
<dbReference type="GO" id="GO:0016020">
    <property type="term" value="C:membrane"/>
    <property type="evidence" value="ECO:0007669"/>
    <property type="project" value="UniProtKB-SubCell"/>
</dbReference>
<dbReference type="OrthoDB" id="2985014at2759"/>
<evidence type="ECO:0000256" key="1">
    <source>
        <dbReference type="ARBA" id="ARBA00004141"/>
    </source>
</evidence>
<dbReference type="InterPro" id="IPR011701">
    <property type="entry name" value="MFS"/>
</dbReference>
<dbReference type="GeneID" id="115877830"/>
<feature type="transmembrane region" description="Helical" evidence="6">
    <location>
        <begin position="325"/>
        <end position="345"/>
    </location>
</feature>
<dbReference type="GO" id="GO:0006820">
    <property type="term" value="P:monoatomic anion transport"/>
    <property type="evidence" value="ECO:0007669"/>
    <property type="project" value="TreeGrafter"/>
</dbReference>
<evidence type="ECO:0000256" key="3">
    <source>
        <dbReference type="ARBA" id="ARBA00022989"/>
    </source>
</evidence>
<evidence type="ECO:0000256" key="7">
    <source>
        <dbReference type="SAM" id="SignalP"/>
    </source>
</evidence>
<dbReference type="PANTHER" id="PTHR11662">
    <property type="entry name" value="SOLUTE CARRIER FAMILY 17"/>
    <property type="match status" value="1"/>
</dbReference>
<evidence type="ECO:0000256" key="5">
    <source>
        <dbReference type="SAM" id="MobiDB-lite"/>
    </source>
</evidence>
<name>A0A6J2XFG1_SITOR</name>
<reference evidence="10" key="1">
    <citation type="submission" date="2025-08" db="UniProtKB">
        <authorList>
            <consortium name="RefSeq"/>
        </authorList>
    </citation>
    <scope>IDENTIFICATION</scope>
    <source>
        <tissue evidence="10">Gonads</tissue>
    </source>
</reference>
<gene>
    <name evidence="10" type="primary">LOC115877830</name>
</gene>
<evidence type="ECO:0000259" key="8">
    <source>
        <dbReference type="PROSITE" id="PS50850"/>
    </source>
</evidence>
<feature type="transmembrane region" description="Helical" evidence="6">
    <location>
        <begin position="389"/>
        <end position="411"/>
    </location>
</feature>
<evidence type="ECO:0000256" key="6">
    <source>
        <dbReference type="SAM" id="Phobius"/>
    </source>
</evidence>
<keyword evidence="4 6" id="KW-0472">Membrane</keyword>
<dbReference type="Proteomes" id="UP000504635">
    <property type="component" value="Unplaced"/>
</dbReference>
<keyword evidence="7" id="KW-0732">Signal</keyword>
<feature type="transmembrane region" description="Helical" evidence="6">
    <location>
        <begin position="37"/>
        <end position="59"/>
    </location>
</feature>
<dbReference type="RefSeq" id="XP_030750017.1">
    <property type="nucleotide sequence ID" value="XM_030894157.1"/>
</dbReference>
<feature type="transmembrane region" description="Helical" evidence="6">
    <location>
        <begin position="262"/>
        <end position="288"/>
    </location>
</feature>
<organism evidence="9 10">
    <name type="scientific">Sitophilus oryzae</name>
    <name type="common">Rice weevil</name>
    <name type="synonym">Curculio oryzae</name>
    <dbReference type="NCBI Taxonomy" id="7048"/>
    <lineage>
        <taxon>Eukaryota</taxon>
        <taxon>Metazoa</taxon>
        <taxon>Ecdysozoa</taxon>
        <taxon>Arthropoda</taxon>
        <taxon>Hexapoda</taxon>
        <taxon>Insecta</taxon>
        <taxon>Pterygota</taxon>
        <taxon>Neoptera</taxon>
        <taxon>Endopterygota</taxon>
        <taxon>Coleoptera</taxon>
        <taxon>Polyphaga</taxon>
        <taxon>Cucujiformia</taxon>
        <taxon>Curculionidae</taxon>
        <taxon>Dryophthorinae</taxon>
        <taxon>Sitophilus</taxon>
    </lineage>
</organism>
<evidence type="ECO:0000256" key="2">
    <source>
        <dbReference type="ARBA" id="ARBA00022692"/>
    </source>
</evidence>
<feature type="transmembrane region" description="Helical" evidence="6">
    <location>
        <begin position="66"/>
        <end position="87"/>
    </location>
</feature>
<feature type="transmembrane region" description="Helical" evidence="6">
    <location>
        <begin position="128"/>
        <end position="147"/>
    </location>
</feature>
<proteinExistence type="predicted"/>
<sequence length="446" mass="48782">MMLFLFAIRNCFSVAIVAMTKNISSNPDVPTYTWTNQNIIISSFFWSYAALQFFAGHLAQTFGTRWFLFSTVLVNSVCCILIPFSAALLGGSGVMACRIMQGLFQGFMIPLVSNMLGRWAPIKETSTLNSVVFTGVYVGSISSYIITGYFSASSWGWPAAFYFFGSLGIVWCVFWLLYSAESPAHHTKISHIEKTYIQQSLGQHTDDLVSTRNIPWSAILTSLPYWSIVIAAIGESWGSTLLNSELPTYLSYAIGLDIQKSSVFTALPTVASLIVTLGCGPLASFAVNRGYISKINSRRFFHGYGSLALTVGLLVLPYLDDVTSIACVLTITVGSGSTVVCGHLINPVDISPRFAGVLMGFSNGAGQLVAILAPILVHFVVVDLTDKELWRIMFITAAVIIASTALFFIVFCKTERQWWDEGEKKETKSPPSGETNKAYEAEVTTT</sequence>
<accession>A0A6J2XFG1</accession>
<evidence type="ECO:0000256" key="4">
    <source>
        <dbReference type="ARBA" id="ARBA00023136"/>
    </source>
</evidence>
<dbReference type="FunFam" id="1.20.1250.20:FF:000532">
    <property type="entry name" value="SLC (SoLute Carrier) homolog"/>
    <property type="match status" value="1"/>
</dbReference>
<feature type="signal peptide" evidence="7">
    <location>
        <begin position="1"/>
        <end position="18"/>
    </location>
</feature>
<keyword evidence="9" id="KW-1185">Reference proteome</keyword>
<comment type="subcellular location">
    <subcellularLocation>
        <location evidence="1">Membrane</location>
        <topology evidence="1">Multi-pass membrane protein</topology>
    </subcellularLocation>
</comment>
<protein>
    <submittedName>
        <fullName evidence="10">Inorganic phosphate cotransporter isoform X2</fullName>
    </submittedName>
</protein>
<feature type="transmembrane region" description="Helical" evidence="6">
    <location>
        <begin position="159"/>
        <end position="178"/>
    </location>
</feature>
<feature type="transmembrane region" description="Helical" evidence="6">
    <location>
        <begin position="99"/>
        <end position="116"/>
    </location>
</feature>
<feature type="region of interest" description="Disordered" evidence="5">
    <location>
        <begin position="421"/>
        <end position="446"/>
    </location>
</feature>
<feature type="chain" id="PRO_5026760380" evidence="7">
    <location>
        <begin position="19"/>
        <end position="446"/>
    </location>
</feature>
<feature type="domain" description="Major facilitator superfamily (MFS) profile" evidence="8">
    <location>
        <begin position="1"/>
        <end position="415"/>
    </location>
</feature>
<dbReference type="AlphaFoldDB" id="A0A6J2XFG1"/>
<dbReference type="Pfam" id="PF07690">
    <property type="entry name" value="MFS_1"/>
    <property type="match status" value="1"/>
</dbReference>
<keyword evidence="2 6" id="KW-0812">Transmembrane</keyword>
<keyword evidence="3 6" id="KW-1133">Transmembrane helix</keyword>
<feature type="transmembrane region" description="Helical" evidence="6">
    <location>
        <begin position="357"/>
        <end position="377"/>
    </location>
</feature>
<dbReference type="InterPro" id="IPR020846">
    <property type="entry name" value="MFS_dom"/>
</dbReference>
<evidence type="ECO:0000313" key="9">
    <source>
        <dbReference type="Proteomes" id="UP000504635"/>
    </source>
</evidence>
<dbReference type="GO" id="GO:0022857">
    <property type="term" value="F:transmembrane transporter activity"/>
    <property type="evidence" value="ECO:0007669"/>
    <property type="project" value="InterPro"/>
</dbReference>
<dbReference type="InterPro" id="IPR036259">
    <property type="entry name" value="MFS_trans_sf"/>
</dbReference>
<evidence type="ECO:0000313" key="10">
    <source>
        <dbReference type="RefSeq" id="XP_030750017.1"/>
    </source>
</evidence>
<dbReference type="SUPFAM" id="SSF103473">
    <property type="entry name" value="MFS general substrate transporter"/>
    <property type="match status" value="1"/>
</dbReference>